<sequence length="75" mass="8472">MSNLDDDYADRLADLLEDMEGDGVDSVGMIMNWVRGYAEGQMEANCADCYICQFDDMDMVIQVVDPQQTTSDRVH</sequence>
<evidence type="ECO:0000313" key="2">
    <source>
        <dbReference type="Proteomes" id="UP000255106"/>
    </source>
</evidence>
<accession>A0A0M7GJY2</accession>
<name>A0A0M7GJY2_ENTCL</name>
<reference evidence="1 2" key="1">
    <citation type="submission" date="2018-06" db="EMBL/GenBank/DDBJ databases">
        <authorList>
            <consortium name="Pathogen Informatics"/>
            <person name="Doyle S."/>
        </authorList>
    </citation>
    <scope>NUCLEOTIDE SEQUENCE [LARGE SCALE GENOMIC DNA]</scope>
    <source>
        <strain evidence="1 2">NCTC10005</strain>
    </source>
</reference>
<protein>
    <submittedName>
        <fullName evidence="1">Uncharacterized protein</fullName>
    </submittedName>
</protein>
<gene>
    <name evidence="1" type="ORF">NCTC10005_03157</name>
</gene>
<evidence type="ECO:0000313" key="1">
    <source>
        <dbReference type="EMBL" id="STQ10411.1"/>
    </source>
</evidence>
<organism evidence="1 2">
    <name type="scientific">Enterobacter cloacae</name>
    <dbReference type="NCBI Taxonomy" id="550"/>
    <lineage>
        <taxon>Bacteria</taxon>
        <taxon>Pseudomonadati</taxon>
        <taxon>Pseudomonadota</taxon>
        <taxon>Gammaproteobacteria</taxon>
        <taxon>Enterobacterales</taxon>
        <taxon>Enterobacteriaceae</taxon>
        <taxon>Enterobacter</taxon>
        <taxon>Enterobacter cloacae complex</taxon>
    </lineage>
</organism>
<dbReference type="AlphaFoldDB" id="A0A0M7GJY2"/>
<dbReference type="EMBL" id="UGJB01000004">
    <property type="protein sequence ID" value="STQ10411.1"/>
    <property type="molecule type" value="Genomic_DNA"/>
</dbReference>
<dbReference type="Proteomes" id="UP000255106">
    <property type="component" value="Unassembled WGS sequence"/>
</dbReference>
<proteinExistence type="predicted"/>
<dbReference type="RefSeq" id="WP_044158007.1">
    <property type="nucleotide sequence ID" value="NZ_CP056776.1"/>
</dbReference>